<name>A0A815PT44_9BILA</name>
<dbReference type="Proteomes" id="UP000663868">
    <property type="component" value="Unassembled WGS sequence"/>
</dbReference>
<organism evidence="1 3">
    <name type="scientific">Adineta steineri</name>
    <dbReference type="NCBI Taxonomy" id="433720"/>
    <lineage>
        <taxon>Eukaryota</taxon>
        <taxon>Metazoa</taxon>
        <taxon>Spiralia</taxon>
        <taxon>Gnathifera</taxon>
        <taxon>Rotifera</taxon>
        <taxon>Eurotatoria</taxon>
        <taxon>Bdelloidea</taxon>
        <taxon>Adinetida</taxon>
        <taxon>Adinetidae</taxon>
        <taxon>Adineta</taxon>
    </lineage>
</organism>
<evidence type="ECO:0000313" key="3">
    <source>
        <dbReference type="Proteomes" id="UP000663860"/>
    </source>
</evidence>
<proteinExistence type="predicted"/>
<reference evidence="1" key="1">
    <citation type="submission" date="2021-02" db="EMBL/GenBank/DDBJ databases">
        <authorList>
            <person name="Nowell W R."/>
        </authorList>
    </citation>
    <scope>NUCLEOTIDE SEQUENCE</scope>
</reference>
<dbReference type="Proteomes" id="UP000663860">
    <property type="component" value="Unassembled WGS sequence"/>
</dbReference>
<dbReference type="EMBL" id="CAJOBB010003654">
    <property type="protein sequence ID" value="CAF4051827.1"/>
    <property type="molecule type" value="Genomic_DNA"/>
</dbReference>
<comment type="caution">
    <text evidence="1">The sequence shown here is derived from an EMBL/GenBank/DDBJ whole genome shotgun (WGS) entry which is preliminary data.</text>
</comment>
<accession>A0A815PT44</accession>
<dbReference type="EMBL" id="CAJNOE010001831">
    <property type="protein sequence ID" value="CAF1452972.1"/>
    <property type="molecule type" value="Genomic_DNA"/>
</dbReference>
<gene>
    <name evidence="1" type="ORF">IZO911_LOCUS42478</name>
    <name evidence="2" type="ORF">KXQ929_LOCUS31583</name>
</gene>
<evidence type="ECO:0000313" key="1">
    <source>
        <dbReference type="EMBL" id="CAF1452972.1"/>
    </source>
</evidence>
<evidence type="ECO:0000313" key="2">
    <source>
        <dbReference type="EMBL" id="CAF4051827.1"/>
    </source>
</evidence>
<protein>
    <submittedName>
        <fullName evidence="1">Uncharacterized protein</fullName>
    </submittedName>
</protein>
<dbReference type="AlphaFoldDB" id="A0A815PT44"/>
<sequence>MEVEDIRKNYMLNFTDEKYQKFLKDINDELPTPVGFRLAESPLFVKDEFRDILIAAGDHIINFILRSDFKQITEQAIPEKWRCPNENTHPHIITMDFGIWKDENENLVPRLIELQGFPSLHALAAFLDDNYRTNFNIPDNWSVFFNGIDKTRYINLLKEIIIGPYQPDEVILMDVKPHEQHTAVDFYLTQKYLGIPIVALNDLKQEGKKLFYEQKGERKFIKRIYNRLIFDEVDDDANIFKDNIDIRQDLDVEWITHPNWFYRISKYLLPILKGDCVLNTYYLNDIIDNLPSDLQNYVLKPLFSFGGSGIIIDVKKSDIEKIKDPKNWILERKIEYEPILNVNGTPIKGEIRLMYLWPDSSEKPILTSNVLRLSTGKMINSQLNKNSEWAGSSMAFFQKPT</sequence>